<evidence type="ECO:0000256" key="11">
    <source>
        <dbReference type="RuleBase" id="RU003661"/>
    </source>
</evidence>
<geneLocation type="mitochondrion" evidence="13"/>
<keyword evidence="10 12" id="KW-0472">Membrane</keyword>
<dbReference type="GO" id="GO:0045259">
    <property type="term" value="C:proton-transporting ATP synthase complex"/>
    <property type="evidence" value="ECO:0007669"/>
    <property type="project" value="UniProtKB-KW"/>
</dbReference>
<dbReference type="Pfam" id="PF00895">
    <property type="entry name" value="ATP-synt_8"/>
    <property type="match status" value="1"/>
</dbReference>
<dbReference type="EMBL" id="KT199301">
    <property type="protein sequence ID" value="ALC75027.1"/>
    <property type="molecule type" value="Genomic_DNA"/>
</dbReference>
<evidence type="ECO:0000256" key="12">
    <source>
        <dbReference type="SAM" id="Phobius"/>
    </source>
</evidence>
<dbReference type="GO" id="GO:0031966">
    <property type="term" value="C:mitochondrial membrane"/>
    <property type="evidence" value="ECO:0007669"/>
    <property type="project" value="UniProtKB-SubCell"/>
</dbReference>
<reference evidence="13" key="1">
    <citation type="journal article" date="2015" name="Mitochondrial DNA">
        <title>Characterization of the complete mitochondrial genome of Conus tribblei Walls, 1977.</title>
        <authorList>
            <person name="Barghi N."/>
            <person name="Concepcion G.P."/>
            <person name="Olivera B.M."/>
            <person name="Lluisma A.O."/>
        </authorList>
    </citation>
    <scope>NUCLEOTIDE SEQUENCE</scope>
    <source>
        <tissue evidence="13">Foot</tissue>
    </source>
</reference>
<evidence type="ECO:0000256" key="3">
    <source>
        <dbReference type="ARBA" id="ARBA00022448"/>
    </source>
</evidence>
<comment type="similarity">
    <text evidence="2 11">Belongs to the ATPase protein 8 family.</text>
</comment>
<dbReference type="GeneID" id="26038405"/>
<evidence type="ECO:0000256" key="1">
    <source>
        <dbReference type="ARBA" id="ARBA00004304"/>
    </source>
</evidence>
<keyword evidence="5 11" id="KW-0812">Transmembrane</keyword>
<dbReference type="GO" id="GO:0015078">
    <property type="term" value="F:proton transmembrane transporter activity"/>
    <property type="evidence" value="ECO:0007669"/>
    <property type="project" value="InterPro"/>
</dbReference>
<name>A0A0M4FGA8_CONTD</name>
<dbReference type="AlphaFoldDB" id="A0A0M4FGA8"/>
<dbReference type="GO" id="GO:0015986">
    <property type="term" value="P:proton motive force-driven ATP synthesis"/>
    <property type="evidence" value="ECO:0007669"/>
    <property type="project" value="InterPro"/>
</dbReference>
<evidence type="ECO:0000256" key="4">
    <source>
        <dbReference type="ARBA" id="ARBA00022547"/>
    </source>
</evidence>
<protein>
    <recommendedName>
        <fullName evidence="11">ATP synthase complex subunit 8</fullName>
    </recommendedName>
</protein>
<evidence type="ECO:0000256" key="8">
    <source>
        <dbReference type="ARBA" id="ARBA00023065"/>
    </source>
</evidence>
<proteinExistence type="inferred from homology"/>
<evidence type="ECO:0000256" key="6">
    <source>
        <dbReference type="ARBA" id="ARBA00022781"/>
    </source>
</evidence>
<keyword evidence="3 11" id="KW-0813">Transport</keyword>
<sequence>MPQLSPLNWILLFSLFWVTVLSVSILIWWSSKTMFSSGGSAYVGLKKENKWNW</sequence>
<evidence type="ECO:0000256" key="7">
    <source>
        <dbReference type="ARBA" id="ARBA00022989"/>
    </source>
</evidence>
<evidence type="ECO:0000256" key="2">
    <source>
        <dbReference type="ARBA" id="ARBA00008892"/>
    </source>
</evidence>
<evidence type="ECO:0000256" key="5">
    <source>
        <dbReference type="ARBA" id="ARBA00022692"/>
    </source>
</evidence>
<keyword evidence="4 11" id="KW-0138">CF(0)</keyword>
<dbReference type="InterPro" id="IPR001421">
    <property type="entry name" value="ATP8_metazoa"/>
</dbReference>
<organism evidence="13">
    <name type="scientific">Conus tribblei</name>
    <name type="common">Tribble's cone</name>
    <name type="synonym">Splinoconus tribblei</name>
    <dbReference type="NCBI Taxonomy" id="101761"/>
    <lineage>
        <taxon>Eukaryota</taxon>
        <taxon>Metazoa</taxon>
        <taxon>Spiralia</taxon>
        <taxon>Lophotrochozoa</taxon>
        <taxon>Mollusca</taxon>
        <taxon>Gastropoda</taxon>
        <taxon>Caenogastropoda</taxon>
        <taxon>Neogastropoda</taxon>
        <taxon>Conoidea</taxon>
        <taxon>Conidae</taxon>
        <taxon>Conus</taxon>
        <taxon>Splinoconus</taxon>
    </lineage>
</organism>
<dbReference type="CTD" id="4509"/>
<gene>
    <name evidence="13" type="primary">ATP8</name>
</gene>
<accession>A0A0M4FGA8</accession>
<keyword evidence="9 11" id="KW-0496">Mitochondrion</keyword>
<feature type="transmembrane region" description="Helical" evidence="12">
    <location>
        <begin position="6"/>
        <end position="29"/>
    </location>
</feature>
<evidence type="ECO:0000256" key="9">
    <source>
        <dbReference type="ARBA" id="ARBA00023128"/>
    </source>
</evidence>
<dbReference type="RefSeq" id="YP_009166767.1">
    <property type="nucleotide sequence ID" value="NC_027957.1"/>
</dbReference>
<evidence type="ECO:0000313" key="13">
    <source>
        <dbReference type="EMBL" id="ALC75027.1"/>
    </source>
</evidence>
<keyword evidence="8 11" id="KW-0406">Ion transport</keyword>
<keyword evidence="6 11" id="KW-0375">Hydrogen ion transport</keyword>
<comment type="subcellular location">
    <subcellularLocation>
        <location evidence="1 11">Mitochondrion membrane</location>
        <topology evidence="1 11">Single-pass membrane protein</topology>
    </subcellularLocation>
</comment>
<evidence type="ECO:0000256" key="10">
    <source>
        <dbReference type="ARBA" id="ARBA00023136"/>
    </source>
</evidence>
<keyword evidence="7 12" id="KW-1133">Transmembrane helix</keyword>